<gene>
    <name evidence="1" type="ORF">QAD02_011647</name>
</gene>
<name>A0ACC2NXI0_9HYME</name>
<keyword evidence="2" id="KW-1185">Reference proteome</keyword>
<dbReference type="Proteomes" id="UP001239111">
    <property type="component" value="Chromosome 2"/>
</dbReference>
<protein>
    <submittedName>
        <fullName evidence="1">Uncharacterized protein</fullName>
    </submittedName>
</protein>
<evidence type="ECO:0000313" key="2">
    <source>
        <dbReference type="Proteomes" id="UP001239111"/>
    </source>
</evidence>
<evidence type="ECO:0000313" key="1">
    <source>
        <dbReference type="EMBL" id="KAJ8675861.1"/>
    </source>
</evidence>
<dbReference type="EMBL" id="CM056742">
    <property type="protein sequence ID" value="KAJ8675861.1"/>
    <property type="molecule type" value="Genomic_DNA"/>
</dbReference>
<reference evidence="1" key="1">
    <citation type="submission" date="2023-04" db="EMBL/GenBank/DDBJ databases">
        <title>A chromosome-level genome assembly of the parasitoid wasp Eretmocerus hayati.</title>
        <authorList>
            <person name="Zhong Y."/>
            <person name="Liu S."/>
            <person name="Liu Y."/>
        </authorList>
    </citation>
    <scope>NUCLEOTIDE SEQUENCE</scope>
    <source>
        <strain evidence="1">ZJU_SS_LIU_2023</strain>
    </source>
</reference>
<comment type="caution">
    <text evidence="1">The sequence shown here is derived from an EMBL/GenBank/DDBJ whole genome shotgun (WGS) entry which is preliminary data.</text>
</comment>
<proteinExistence type="predicted"/>
<accession>A0ACC2NXI0</accession>
<organism evidence="1 2">
    <name type="scientific">Eretmocerus hayati</name>
    <dbReference type="NCBI Taxonomy" id="131215"/>
    <lineage>
        <taxon>Eukaryota</taxon>
        <taxon>Metazoa</taxon>
        <taxon>Ecdysozoa</taxon>
        <taxon>Arthropoda</taxon>
        <taxon>Hexapoda</taxon>
        <taxon>Insecta</taxon>
        <taxon>Pterygota</taxon>
        <taxon>Neoptera</taxon>
        <taxon>Endopterygota</taxon>
        <taxon>Hymenoptera</taxon>
        <taxon>Apocrita</taxon>
        <taxon>Proctotrupomorpha</taxon>
        <taxon>Chalcidoidea</taxon>
        <taxon>Aphelinidae</taxon>
        <taxon>Aphelininae</taxon>
        <taxon>Eretmocerus</taxon>
    </lineage>
</organism>
<sequence length="131" mass="14833">MSTYQLSGLVSVALVAVVLVQSVSPQPSDIYSLTHKRSSSKYYCGKNLANMLTLVCRGYFNPMFKKSSGPEPESEDDYQWSYDDSYPWRSRARANAMLGRFRRVTRGVHDECCLKSCSLNEMTSYCSDDPN</sequence>